<evidence type="ECO:0000313" key="2">
    <source>
        <dbReference type="Proteomes" id="UP001596547"/>
    </source>
</evidence>
<comment type="caution">
    <text evidence="1">The sequence shown here is derived from an EMBL/GenBank/DDBJ whole genome shotgun (WGS) entry which is preliminary data.</text>
</comment>
<keyword evidence="2" id="KW-1185">Reference proteome</keyword>
<organism evidence="1 2">
    <name type="scientific">Halomarina halobia</name>
    <dbReference type="NCBI Taxonomy" id="3033386"/>
    <lineage>
        <taxon>Archaea</taxon>
        <taxon>Methanobacteriati</taxon>
        <taxon>Methanobacteriota</taxon>
        <taxon>Stenosarchaea group</taxon>
        <taxon>Halobacteria</taxon>
        <taxon>Halobacteriales</taxon>
        <taxon>Natronomonadaceae</taxon>
        <taxon>Halomarina</taxon>
    </lineage>
</organism>
<reference evidence="1 2" key="1">
    <citation type="journal article" date="2019" name="Int. J. Syst. Evol. Microbiol.">
        <title>The Global Catalogue of Microorganisms (GCM) 10K type strain sequencing project: providing services to taxonomists for standard genome sequencing and annotation.</title>
        <authorList>
            <consortium name="The Broad Institute Genomics Platform"/>
            <consortium name="The Broad Institute Genome Sequencing Center for Infectious Disease"/>
            <person name="Wu L."/>
            <person name="Ma J."/>
        </authorList>
    </citation>
    <scope>NUCLEOTIDE SEQUENCE [LARGE SCALE GENOMIC DNA]</scope>
    <source>
        <strain evidence="1 2">PSR21</strain>
    </source>
</reference>
<dbReference type="AlphaFoldDB" id="A0ABD6AF74"/>
<gene>
    <name evidence="1" type="ORF">ACFQPE_18875</name>
</gene>
<proteinExistence type="predicted"/>
<evidence type="ECO:0000313" key="1">
    <source>
        <dbReference type="EMBL" id="MFC7318845.1"/>
    </source>
</evidence>
<dbReference type="Pfam" id="PF04214">
    <property type="entry name" value="DUF411"/>
    <property type="match status" value="1"/>
</dbReference>
<sequence>MVLSWDSLAAVPEDVESCHTMDTGSYFVEGHVPREAIGKLAAEEPDIAGIALPDMPAGSPGMPGEKTEAFAIYAISKDGSYREFIRL</sequence>
<dbReference type="Proteomes" id="UP001596547">
    <property type="component" value="Unassembled WGS sequence"/>
</dbReference>
<protein>
    <submittedName>
        <fullName evidence="1">DUF411 domain-containing protein</fullName>
    </submittedName>
</protein>
<accession>A0ABD6AF74</accession>
<dbReference type="EMBL" id="JBHTBF010000003">
    <property type="protein sequence ID" value="MFC7318845.1"/>
    <property type="molecule type" value="Genomic_DNA"/>
</dbReference>
<dbReference type="RefSeq" id="WP_379794649.1">
    <property type="nucleotide sequence ID" value="NZ_JBHTBF010000003.1"/>
</dbReference>
<dbReference type="InterPro" id="IPR007332">
    <property type="entry name" value="DUF411"/>
</dbReference>
<name>A0ABD6AF74_9EURY</name>